<proteinExistence type="predicted"/>
<evidence type="ECO:0000313" key="3">
    <source>
        <dbReference type="EMBL" id="SEL84601.1"/>
    </source>
</evidence>
<feature type="compositionally biased region" description="Low complexity" evidence="1">
    <location>
        <begin position="204"/>
        <end position="213"/>
    </location>
</feature>
<evidence type="ECO:0000313" key="4">
    <source>
        <dbReference type="Proteomes" id="UP000183894"/>
    </source>
</evidence>
<dbReference type="EMBL" id="FOAD01000009">
    <property type="protein sequence ID" value="SEL84601.1"/>
    <property type="molecule type" value="Genomic_DNA"/>
</dbReference>
<sequence>MGHPRRSRFCDRFRAASASERRQFVADLWDARGWETTIEADLVVARRGDETTRISVESGQFGVSRFSRLSRLPRLSRFSHPSRLPRLRRLSRFSPLSGPPQTADVVVTLDDAESTAARCISPGDLYEIARYGIPEAQSDDLFQTHFGDALDDPAPELPRTQRTPSSTATALGLVVALAVLLAVVGLPGSPLALDAQTGEARQSPTAATPEATPTPEPRVVSPGVTSAGIQNASVLAAAHRDAVTNHSYEWILGYRESIAGDETGREVEVVRVERPHVYSVETQRAGRLRAYPRPTSAEDSFADGTYRYSRRPMEPDGFAVRVIDPDVLDGPGRQATRAERYVEWYLSTGDSRVVNTTSDDGTRVYRVVGRGTDFPRSRQYEVVALVEEDGFVRSLTVTYETRDGLGITVWFEYDDVDETRIETPPWVSPIGRSTPATVALLFDVD</sequence>
<keyword evidence="2" id="KW-0472">Membrane</keyword>
<gene>
    <name evidence="3" type="ORF">SAMN04488691_10967</name>
</gene>
<keyword evidence="2" id="KW-1133">Transmembrane helix</keyword>
<accession>A0A1H7TIJ2</accession>
<evidence type="ECO:0000256" key="2">
    <source>
        <dbReference type="SAM" id="Phobius"/>
    </source>
</evidence>
<protein>
    <submittedName>
        <fullName evidence="3">Uncharacterized protein</fullName>
    </submittedName>
</protein>
<reference evidence="3 4" key="1">
    <citation type="submission" date="2016-10" db="EMBL/GenBank/DDBJ databases">
        <authorList>
            <person name="de Groot N.N."/>
        </authorList>
    </citation>
    <scope>NUCLEOTIDE SEQUENCE [LARGE SCALE GENOMIC DNA]</scope>
    <source>
        <strain evidence="3 4">CDM_5</strain>
    </source>
</reference>
<dbReference type="AlphaFoldDB" id="A0A1H7TIJ2"/>
<feature type="transmembrane region" description="Helical" evidence="2">
    <location>
        <begin position="168"/>
        <end position="186"/>
    </location>
</feature>
<dbReference type="RefSeq" id="WP_074795946.1">
    <property type="nucleotide sequence ID" value="NZ_FOAD01000009.1"/>
</dbReference>
<feature type="region of interest" description="Disordered" evidence="1">
    <location>
        <begin position="195"/>
        <end position="220"/>
    </location>
</feature>
<keyword evidence="2" id="KW-0812">Transmembrane</keyword>
<dbReference type="Proteomes" id="UP000183894">
    <property type="component" value="Unassembled WGS sequence"/>
</dbReference>
<name>A0A1H7TIJ2_HALLR</name>
<dbReference type="OrthoDB" id="242565at2157"/>
<evidence type="ECO:0000256" key="1">
    <source>
        <dbReference type="SAM" id="MobiDB-lite"/>
    </source>
</evidence>
<organism evidence="3 4">
    <name type="scientific">Haloferax larsenii</name>
    <dbReference type="NCBI Taxonomy" id="302484"/>
    <lineage>
        <taxon>Archaea</taxon>
        <taxon>Methanobacteriati</taxon>
        <taxon>Methanobacteriota</taxon>
        <taxon>Stenosarchaea group</taxon>
        <taxon>Halobacteria</taxon>
        <taxon>Halobacteriales</taxon>
        <taxon>Haloferacaceae</taxon>
        <taxon>Haloferax</taxon>
    </lineage>
</organism>